<dbReference type="GO" id="GO:0016757">
    <property type="term" value="F:glycosyltransferase activity"/>
    <property type="evidence" value="ECO:0007669"/>
    <property type="project" value="UniProtKB-KW"/>
</dbReference>
<dbReference type="EMBL" id="JBHTKL010000001">
    <property type="protein sequence ID" value="MFD1017966.1"/>
    <property type="molecule type" value="Genomic_DNA"/>
</dbReference>
<proteinExistence type="inferred from homology"/>
<organism evidence="13 14">
    <name type="scientific">Thalassobacillus hwangdonensis</name>
    <dbReference type="NCBI Taxonomy" id="546108"/>
    <lineage>
        <taxon>Bacteria</taxon>
        <taxon>Bacillati</taxon>
        <taxon>Bacillota</taxon>
        <taxon>Bacilli</taxon>
        <taxon>Bacillales</taxon>
        <taxon>Bacillaceae</taxon>
        <taxon>Thalassobacillus</taxon>
    </lineage>
</organism>
<keyword evidence="6 11" id="KW-0472">Membrane</keyword>
<accession>A0ABW3KWP6</accession>
<evidence type="ECO:0000256" key="1">
    <source>
        <dbReference type="ARBA" id="ARBA00004236"/>
    </source>
</evidence>
<comment type="subcellular location">
    <subcellularLocation>
        <location evidence="1">Cell membrane</location>
    </subcellularLocation>
</comment>
<protein>
    <recommendedName>
        <fullName evidence="10">4,4'-diaponeurosporenoate glycosyltransferase</fullName>
    </recommendedName>
</protein>
<dbReference type="PANTHER" id="PTHR43646">
    <property type="entry name" value="GLYCOSYLTRANSFERASE"/>
    <property type="match status" value="1"/>
</dbReference>
<evidence type="ECO:0000256" key="10">
    <source>
        <dbReference type="ARBA" id="ARBA00040345"/>
    </source>
</evidence>
<evidence type="ECO:0000256" key="8">
    <source>
        <dbReference type="ARBA" id="ARBA00037904"/>
    </source>
</evidence>
<feature type="transmembrane region" description="Helical" evidence="11">
    <location>
        <begin position="6"/>
        <end position="26"/>
    </location>
</feature>
<dbReference type="InterPro" id="IPR001173">
    <property type="entry name" value="Glyco_trans_2-like"/>
</dbReference>
<sequence>MTYLYVLLILLLAMNSWVFLNSLFLLNLKKAGQMDQAPLVSLLVPLRNEERNVPELIASLKRITYPNIEFLLLDDHSEDRTQSLLQKHCEQDKRFKIVRGKALPEGWNGKVHACHQLSEYADGRYYLFLDADARVSPKIIERSLATLWKYEAKMLSGFPNYPTNHLLAHLLVPLQHMIIFLHLPLAVANFTKRPPFTAACGIFIFAEREAYEKIGGHRSVKNSLVEDVHLARRMKQSGFKMILVNITDAVVSYMYESSRETWAGFKKNIYSGLGRSPLMVMILTIFYSVVFLLPFPLMLYGIITFELFLILPYVLNVMMKMFMDWKSGHPLWLSFLLPFSILALIAIMLTSMFVDIRGKSYTWKGRSYQ</sequence>
<keyword evidence="11" id="KW-1133">Transmembrane helix</keyword>
<keyword evidence="2" id="KW-1003">Cell membrane</keyword>
<reference evidence="14" key="1">
    <citation type="journal article" date="2019" name="Int. J. Syst. Evol. Microbiol.">
        <title>The Global Catalogue of Microorganisms (GCM) 10K type strain sequencing project: providing services to taxonomists for standard genome sequencing and annotation.</title>
        <authorList>
            <consortium name="The Broad Institute Genomics Platform"/>
            <consortium name="The Broad Institute Genome Sequencing Center for Infectious Disease"/>
            <person name="Wu L."/>
            <person name="Ma J."/>
        </authorList>
    </citation>
    <scope>NUCLEOTIDE SEQUENCE [LARGE SCALE GENOMIC DNA]</scope>
    <source>
        <strain evidence="14">CCUG 56607</strain>
    </source>
</reference>
<feature type="transmembrane region" description="Helical" evidence="11">
    <location>
        <begin position="276"/>
        <end position="293"/>
    </location>
</feature>
<keyword evidence="11" id="KW-0812">Transmembrane</keyword>
<dbReference type="Pfam" id="PF00535">
    <property type="entry name" value="Glycos_transf_2"/>
    <property type="match status" value="1"/>
</dbReference>
<dbReference type="SUPFAM" id="SSF53448">
    <property type="entry name" value="Nucleotide-diphospho-sugar transferases"/>
    <property type="match status" value="1"/>
</dbReference>
<comment type="pathway">
    <text evidence="8">Carotenoid biosynthesis; staphyloxanthin biosynthesis; staphyloxanthin from farnesyl diphosphate: step 4/5.</text>
</comment>
<evidence type="ECO:0000256" key="5">
    <source>
        <dbReference type="ARBA" id="ARBA00022746"/>
    </source>
</evidence>
<keyword evidence="4 13" id="KW-0808">Transferase</keyword>
<dbReference type="RefSeq" id="WP_386056119.1">
    <property type="nucleotide sequence ID" value="NZ_JBHTKL010000001.1"/>
</dbReference>
<dbReference type="Proteomes" id="UP001596990">
    <property type="component" value="Unassembled WGS sequence"/>
</dbReference>
<evidence type="ECO:0000313" key="13">
    <source>
        <dbReference type="EMBL" id="MFD1017966.1"/>
    </source>
</evidence>
<evidence type="ECO:0000256" key="6">
    <source>
        <dbReference type="ARBA" id="ARBA00023136"/>
    </source>
</evidence>
<evidence type="ECO:0000256" key="9">
    <source>
        <dbReference type="ARBA" id="ARBA00038120"/>
    </source>
</evidence>
<comment type="function">
    <text evidence="7">Catalyzes the glycosylation of 4,4'-diaponeurosporenoate, i.e. the esterification of glucose at the C1'' position with the carboxyl group of 4,4'-diaponeurosporenic acid, to form glycosyl-4,4'-diaponeurosporenoate. This is a step in the biosynthesis of staphyloxanthin, an orange pigment present in most staphylococci strains.</text>
</comment>
<evidence type="ECO:0000259" key="12">
    <source>
        <dbReference type="Pfam" id="PF00535"/>
    </source>
</evidence>
<dbReference type="Gene3D" id="3.90.550.10">
    <property type="entry name" value="Spore Coat Polysaccharide Biosynthesis Protein SpsA, Chain A"/>
    <property type="match status" value="1"/>
</dbReference>
<feature type="transmembrane region" description="Helical" evidence="11">
    <location>
        <begin position="299"/>
        <end position="319"/>
    </location>
</feature>
<name>A0ABW3KWP6_9BACI</name>
<evidence type="ECO:0000313" key="14">
    <source>
        <dbReference type="Proteomes" id="UP001596990"/>
    </source>
</evidence>
<dbReference type="PANTHER" id="PTHR43646:SF2">
    <property type="entry name" value="GLYCOSYLTRANSFERASE 2-LIKE DOMAIN-CONTAINING PROTEIN"/>
    <property type="match status" value="1"/>
</dbReference>
<dbReference type="InterPro" id="IPR029044">
    <property type="entry name" value="Nucleotide-diphossugar_trans"/>
</dbReference>
<keyword evidence="5" id="KW-0125">Carotenoid biosynthesis</keyword>
<comment type="similarity">
    <text evidence="9">Belongs to the glycosyltransferase 2 family. CrtQ subfamily.</text>
</comment>
<gene>
    <name evidence="13" type="ORF">ACFQ2J_02040</name>
</gene>
<evidence type="ECO:0000256" key="7">
    <source>
        <dbReference type="ARBA" id="ARBA00037281"/>
    </source>
</evidence>
<feature type="transmembrane region" description="Helical" evidence="11">
    <location>
        <begin position="331"/>
        <end position="354"/>
    </location>
</feature>
<feature type="domain" description="Glycosyltransferase 2-like" evidence="12">
    <location>
        <begin position="41"/>
        <end position="158"/>
    </location>
</feature>
<comment type="caution">
    <text evidence="13">The sequence shown here is derived from an EMBL/GenBank/DDBJ whole genome shotgun (WGS) entry which is preliminary data.</text>
</comment>
<keyword evidence="14" id="KW-1185">Reference proteome</keyword>
<evidence type="ECO:0000256" key="4">
    <source>
        <dbReference type="ARBA" id="ARBA00022679"/>
    </source>
</evidence>
<keyword evidence="3 13" id="KW-0328">Glycosyltransferase</keyword>
<evidence type="ECO:0000256" key="2">
    <source>
        <dbReference type="ARBA" id="ARBA00022475"/>
    </source>
</evidence>
<evidence type="ECO:0000256" key="3">
    <source>
        <dbReference type="ARBA" id="ARBA00022676"/>
    </source>
</evidence>
<evidence type="ECO:0000256" key="11">
    <source>
        <dbReference type="SAM" id="Phobius"/>
    </source>
</evidence>